<keyword evidence="3 6" id="KW-0812">Transmembrane</keyword>
<evidence type="ECO:0000256" key="5">
    <source>
        <dbReference type="ARBA" id="ARBA00023136"/>
    </source>
</evidence>
<reference evidence="7 8" key="1">
    <citation type="submission" date="2016-10" db="EMBL/GenBank/DDBJ databases">
        <authorList>
            <person name="de Groot N.N."/>
        </authorList>
    </citation>
    <scope>NUCLEOTIDE SEQUENCE [LARGE SCALE GENOMIC DNA]</scope>
    <source>
        <strain evidence="7 8">CGMCC 1.3401</strain>
    </source>
</reference>
<dbReference type="RefSeq" id="WP_092583327.1">
    <property type="nucleotide sequence ID" value="NZ_FMTM01000001.1"/>
</dbReference>
<gene>
    <name evidence="7" type="ORF">SAMN02927900_00411</name>
</gene>
<accession>A0A1G4PEE8</accession>
<sequence length="213" mass="22635">MTYTENLWLYFTLLFGIIIVPGMDMLFVLANSLTGGRSRGMAATAGIMAGGAVHSLYGAIGVGILASLLPSLFNPLLFLGAAYMIWIGFTLIRSSITVDTVGEGTLRSGWRAFRQGAITCLINPKAYLFMLAVYPQFLKPVYGPIWLQGLIMGAMTLATQFAIYGAVALTASRSRTLLISNPGATIIVGRAAGALLIAVSLLTAWHGWKAVAV</sequence>
<organism evidence="7 8">
    <name type="scientific">Rhizobium mongolense subsp. loessense</name>
    <dbReference type="NCBI Taxonomy" id="158890"/>
    <lineage>
        <taxon>Bacteria</taxon>
        <taxon>Pseudomonadati</taxon>
        <taxon>Pseudomonadota</taxon>
        <taxon>Alphaproteobacteria</taxon>
        <taxon>Hyphomicrobiales</taxon>
        <taxon>Rhizobiaceae</taxon>
        <taxon>Rhizobium/Agrobacterium group</taxon>
        <taxon>Rhizobium</taxon>
    </lineage>
</organism>
<feature type="transmembrane region" description="Helical" evidence="6">
    <location>
        <begin position="145"/>
        <end position="171"/>
    </location>
</feature>
<keyword evidence="4 6" id="KW-1133">Transmembrane helix</keyword>
<name>A0A1G4PEE8_9HYPH</name>
<dbReference type="AlphaFoldDB" id="A0A1G4PEE8"/>
<dbReference type="Proteomes" id="UP000199542">
    <property type="component" value="Unassembled WGS sequence"/>
</dbReference>
<dbReference type="EMBL" id="FMTM01000001">
    <property type="protein sequence ID" value="SCW30419.1"/>
    <property type="molecule type" value="Genomic_DNA"/>
</dbReference>
<proteinExistence type="predicted"/>
<evidence type="ECO:0000313" key="8">
    <source>
        <dbReference type="Proteomes" id="UP000199542"/>
    </source>
</evidence>
<evidence type="ECO:0000256" key="3">
    <source>
        <dbReference type="ARBA" id="ARBA00022692"/>
    </source>
</evidence>
<keyword evidence="2" id="KW-1003">Cell membrane</keyword>
<keyword evidence="5 6" id="KW-0472">Membrane</keyword>
<evidence type="ECO:0000313" key="7">
    <source>
        <dbReference type="EMBL" id="SCW30419.1"/>
    </source>
</evidence>
<dbReference type="GO" id="GO:0005886">
    <property type="term" value="C:plasma membrane"/>
    <property type="evidence" value="ECO:0007669"/>
    <property type="project" value="UniProtKB-SubCell"/>
</dbReference>
<dbReference type="PANTHER" id="PTHR30086:SF20">
    <property type="entry name" value="ARGININE EXPORTER PROTEIN ARGO-RELATED"/>
    <property type="match status" value="1"/>
</dbReference>
<dbReference type="PANTHER" id="PTHR30086">
    <property type="entry name" value="ARGININE EXPORTER PROTEIN ARGO"/>
    <property type="match status" value="1"/>
</dbReference>
<comment type="subcellular location">
    <subcellularLocation>
        <location evidence="1">Cell membrane</location>
        <topology evidence="1">Multi-pass membrane protein</topology>
    </subcellularLocation>
</comment>
<dbReference type="InterPro" id="IPR001123">
    <property type="entry name" value="LeuE-type"/>
</dbReference>
<evidence type="ECO:0000256" key="6">
    <source>
        <dbReference type="SAM" id="Phobius"/>
    </source>
</evidence>
<feature type="transmembrane region" description="Helical" evidence="6">
    <location>
        <begin position="6"/>
        <end position="30"/>
    </location>
</feature>
<feature type="transmembrane region" description="Helical" evidence="6">
    <location>
        <begin position="183"/>
        <end position="208"/>
    </location>
</feature>
<evidence type="ECO:0000256" key="2">
    <source>
        <dbReference type="ARBA" id="ARBA00022475"/>
    </source>
</evidence>
<protein>
    <submittedName>
        <fullName evidence="7">Threonine/homoserine/homoserine lactone efflux protein</fullName>
    </submittedName>
</protein>
<feature type="transmembrane region" description="Helical" evidence="6">
    <location>
        <begin position="42"/>
        <end position="66"/>
    </location>
</feature>
<dbReference type="Pfam" id="PF01810">
    <property type="entry name" value="LysE"/>
    <property type="match status" value="1"/>
</dbReference>
<evidence type="ECO:0000256" key="4">
    <source>
        <dbReference type="ARBA" id="ARBA00022989"/>
    </source>
</evidence>
<feature type="transmembrane region" description="Helical" evidence="6">
    <location>
        <begin position="72"/>
        <end position="92"/>
    </location>
</feature>
<evidence type="ECO:0000256" key="1">
    <source>
        <dbReference type="ARBA" id="ARBA00004651"/>
    </source>
</evidence>
<dbReference type="GO" id="GO:0015171">
    <property type="term" value="F:amino acid transmembrane transporter activity"/>
    <property type="evidence" value="ECO:0007669"/>
    <property type="project" value="TreeGrafter"/>
</dbReference>